<sequence>MHTSAQQEAHKFFELLHDLLPEDWQADLQACQFEFELWLATFDVKRHQEKLSGFALLTAARRRAERYYQHDLKQSHHTLLEWSYFRFRLEIALLQTCKVDADTLQHCYLYADLLSNYAFTILTDSRRPVS</sequence>
<dbReference type="Proteomes" id="UP000464577">
    <property type="component" value="Chromosome"/>
</dbReference>
<gene>
    <name evidence="1" type="ORF">GJR95_31485</name>
</gene>
<organism evidence="1 2">
    <name type="scientific">Spirosoma endbachense</name>
    <dbReference type="NCBI Taxonomy" id="2666025"/>
    <lineage>
        <taxon>Bacteria</taxon>
        <taxon>Pseudomonadati</taxon>
        <taxon>Bacteroidota</taxon>
        <taxon>Cytophagia</taxon>
        <taxon>Cytophagales</taxon>
        <taxon>Cytophagaceae</taxon>
        <taxon>Spirosoma</taxon>
    </lineage>
</organism>
<protein>
    <submittedName>
        <fullName evidence="1">Uncharacterized protein</fullName>
    </submittedName>
</protein>
<name>A0A6P1W1E7_9BACT</name>
<evidence type="ECO:0000313" key="2">
    <source>
        <dbReference type="Proteomes" id="UP000464577"/>
    </source>
</evidence>
<accession>A0A6P1W1E7</accession>
<keyword evidence="2" id="KW-1185">Reference proteome</keyword>
<dbReference type="KEGG" id="senf:GJR95_31485"/>
<dbReference type="RefSeq" id="WP_232540917.1">
    <property type="nucleotide sequence ID" value="NZ_CP045997.1"/>
</dbReference>
<dbReference type="EMBL" id="CP045997">
    <property type="protein sequence ID" value="QHV99261.1"/>
    <property type="molecule type" value="Genomic_DNA"/>
</dbReference>
<proteinExistence type="predicted"/>
<dbReference type="AlphaFoldDB" id="A0A6P1W1E7"/>
<reference evidence="1 2" key="1">
    <citation type="submission" date="2019-11" db="EMBL/GenBank/DDBJ databases">
        <title>Spirosoma endbachense sp. nov., isolated from a natural salt meadow.</title>
        <authorList>
            <person name="Rojas J."/>
            <person name="Ambika Manirajan B."/>
            <person name="Ratering S."/>
            <person name="Suarez C."/>
            <person name="Geissler-Plaum R."/>
            <person name="Schnell S."/>
        </authorList>
    </citation>
    <scope>NUCLEOTIDE SEQUENCE [LARGE SCALE GENOMIC DNA]</scope>
    <source>
        <strain evidence="1 2">I-24</strain>
    </source>
</reference>
<evidence type="ECO:0000313" key="1">
    <source>
        <dbReference type="EMBL" id="QHV99261.1"/>
    </source>
</evidence>